<dbReference type="Proteomes" id="UP000246994">
    <property type="component" value="Segment"/>
</dbReference>
<reference evidence="1 2" key="1">
    <citation type="submission" date="2018-04" db="EMBL/GenBank/DDBJ databases">
        <title>Complete genome sequences of new Aeromonas and Pseudomonas phages promising in phage therapy dedicated to aquaculture.</title>
        <authorList>
            <person name="Kolsut J."/>
            <person name="Wojcik E."/>
            <person name="Wojtasik A."/>
            <person name="Dastych J."/>
        </authorList>
    </citation>
    <scope>NUCLEOTIDE SEQUENCE [LARGE SCALE GENOMIC DNA]</scope>
</reference>
<organism evidence="1 2">
    <name type="scientific">Aeromonas phage 60AhydR15PP</name>
    <dbReference type="NCBI Taxonomy" id="2163979"/>
    <lineage>
        <taxon>Viruses</taxon>
        <taxon>Duplodnaviria</taxon>
        <taxon>Heunggongvirae</taxon>
        <taxon>Uroviricota</taxon>
        <taxon>Caudoviricetes</taxon>
        <taxon>Pantevenvirales</taxon>
        <taxon>Straboviridae</taxon>
        <taxon>Tulanevirus</taxon>
        <taxon>Tulanevirus 60ahydrpp</taxon>
    </lineage>
</organism>
<dbReference type="EMBL" id="MH179477">
    <property type="protein sequence ID" value="AWH15568.1"/>
    <property type="molecule type" value="Genomic_DNA"/>
</dbReference>
<evidence type="ECO:0000313" key="1">
    <source>
        <dbReference type="EMBL" id="AWH15568.1"/>
    </source>
</evidence>
<dbReference type="RefSeq" id="YP_010095772.1">
    <property type="nucleotide sequence ID" value="NC_055747.1"/>
</dbReference>
<name>A0A2S1PG71_9CAUD</name>
<accession>A0A2S1PG71</accession>
<proteinExistence type="predicted"/>
<protein>
    <submittedName>
        <fullName evidence="1">Uncharacterized protein</fullName>
    </submittedName>
</protein>
<evidence type="ECO:0000313" key="2">
    <source>
        <dbReference type="Proteomes" id="UP000246994"/>
    </source>
</evidence>
<sequence length="169" mass="19387">MTAYSNQRGRAKNRGIDWEFTFDTWISWWESTGKLSQRGIHVGGYIMCRVNDTGPYSPSNVYCGTYSDNMKDMLSLGTRKGWQMSDDHRARIAKLAGKAGGKRFAELYSLSQDTIKTRLSLISDIDLTKFGWVVKVAKVLNISHTQARRFVDEWYDGEVYKRNTPVAKR</sequence>
<dbReference type="GeneID" id="65113409"/>
<dbReference type="KEGG" id="vg:65113409"/>
<keyword evidence="2" id="KW-1185">Reference proteome</keyword>